<protein>
    <submittedName>
        <fullName evidence="2">Uncharacterized protein</fullName>
    </submittedName>
</protein>
<proteinExistence type="predicted"/>
<feature type="transmembrane region" description="Helical" evidence="1">
    <location>
        <begin position="58"/>
        <end position="80"/>
    </location>
</feature>
<feature type="transmembrane region" description="Helical" evidence="1">
    <location>
        <begin position="167"/>
        <end position="185"/>
    </location>
</feature>
<dbReference type="OrthoDB" id="670335at2"/>
<name>A0A4R8DFM3_9BACT</name>
<feature type="transmembrane region" description="Helical" evidence="1">
    <location>
        <begin position="92"/>
        <end position="115"/>
    </location>
</feature>
<evidence type="ECO:0000313" key="3">
    <source>
        <dbReference type="Proteomes" id="UP000294498"/>
    </source>
</evidence>
<keyword evidence="1" id="KW-0472">Membrane</keyword>
<dbReference type="EMBL" id="SODV01000002">
    <property type="protein sequence ID" value="TDW96399.1"/>
    <property type="molecule type" value="Genomic_DNA"/>
</dbReference>
<reference evidence="2 3" key="1">
    <citation type="submission" date="2019-03" db="EMBL/GenBank/DDBJ databases">
        <title>Genomic Encyclopedia of Type Strains, Phase IV (KMG-IV): sequencing the most valuable type-strain genomes for metagenomic binning, comparative biology and taxonomic classification.</title>
        <authorList>
            <person name="Goeker M."/>
        </authorList>
    </citation>
    <scope>NUCLEOTIDE SEQUENCE [LARGE SCALE GENOMIC DNA]</scope>
    <source>
        <strain evidence="2 3">DSM 100059</strain>
    </source>
</reference>
<dbReference type="AlphaFoldDB" id="A0A4R8DFM3"/>
<feature type="transmembrane region" description="Helical" evidence="1">
    <location>
        <begin position="33"/>
        <end position="52"/>
    </location>
</feature>
<keyword evidence="3" id="KW-1185">Reference proteome</keyword>
<dbReference type="Proteomes" id="UP000294498">
    <property type="component" value="Unassembled WGS sequence"/>
</dbReference>
<gene>
    <name evidence="2" type="ORF">EDB95_4228</name>
</gene>
<feature type="transmembrane region" description="Helical" evidence="1">
    <location>
        <begin position="144"/>
        <end position="161"/>
    </location>
</feature>
<dbReference type="RefSeq" id="WP_133996767.1">
    <property type="nucleotide sequence ID" value="NZ_SODV01000002.1"/>
</dbReference>
<sequence>MDTTDDTLQPAESLQLIASVIARTRDNIREHSYCFLLWGWLMAGASLLSFGLQEFTGFRLSFLPFPVAAAVGIVLTFLYFRRRAMTVQSYLDFYMAKLWLAVGIGFILVVLINVFQGNTPFTYTLLMGGIGTFATGAVMRFRPLVAGGALFLLASMASVFLPDPYKALLQGLVFIAGYLVPGYMLRRSGS</sequence>
<accession>A0A4R8DFM3</accession>
<feature type="transmembrane region" description="Helical" evidence="1">
    <location>
        <begin position="121"/>
        <end position="139"/>
    </location>
</feature>
<organism evidence="2 3">
    <name type="scientific">Dinghuibacter silviterrae</name>
    <dbReference type="NCBI Taxonomy" id="1539049"/>
    <lineage>
        <taxon>Bacteria</taxon>
        <taxon>Pseudomonadati</taxon>
        <taxon>Bacteroidota</taxon>
        <taxon>Chitinophagia</taxon>
        <taxon>Chitinophagales</taxon>
        <taxon>Chitinophagaceae</taxon>
        <taxon>Dinghuibacter</taxon>
    </lineage>
</organism>
<keyword evidence="1" id="KW-1133">Transmembrane helix</keyword>
<evidence type="ECO:0000256" key="1">
    <source>
        <dbReference type="SAM" id="Phobius"/>
    </source>
</evidence>
<evidence type="ECO:0000313" key="2">
    <source>
        <dbReference type="EMBL" id="TDW96399.1"/>
    </source>
</evidence>
<keyword evidence="1" id="KW-0812">Transmembrane</keyword>
<comment type="caution">
    <text evidence="2">The sequence shown here is derived from an EMBL/GenBank/DDBJ whole genome shotgun (WGS) entry which is preliminary data.</text>
</comment>